<proteinExistence type="predicted"/>
<dbReference type="EMBL" id="CAFBLN010000042">
    <property type="protein sequence ID" value="CAB4874219.1"/>
    <property type="molecule type" value="Genomic_DNA"/>
</dbReference>
<dbReference type="InterPro" id="IPR006062">
    <property type="entry name" value="His_biosynth"/>
</dbReference>
<organism evidence="7">
    <name type="scientific">freshwater metagenome</name>
    <dbReference type="NCBI Taxonomy" id="449393"/>
    <lineage>
        <taxon>unclassified sequences</taxon>
        <taxon>metagenomes</taxon>
        <taxon>ecological metagenomes</taxon>
    </lineage>
</organism>
<dbReference type="InterPro" id="IPR011060">
    <property type="entry name" value="RibuloseP-bd_barrel"/>
</dbReference>
<name>A0A6J7E0X6_9ZZZZ</name>
<dbReference type="InterPro" id="IPR050064">
    <property type="entry name" value="IGPS_HisA/HisF"/>
</dbReference>
<evidence type="ECO:0000256" key="1">
    <source>
        <dbReference type="ARBA" id="ARBA00005091"/>
    </source>
</evidence>
<evidence type="ECO:0000256" key="4">
    <source>
        <dbReference type="ARBA" id="ARBA00023102"/>
    </source>
</evidence>
<comment type="pathway">
    <text evidence="1">Amino-acid biosynthesis; L-histidine biosynthesis; L-histidine from 5-phospho-alpha-D-ribose 1-diphosphate: step 5/9.</text>
</comment>
<dbReference type="PANTHER" id="PTHR21235:SF2">
    <property type="entry name" value="IMIDAZOLE GLYCEROL PHOSPHATE SYNTHASE HISHF"/>
    <property type="match status" value="1"/>
</dbReference>
<protein>
    <recommendedName>
        <fullName evidence="2">imidazole glycerol-phosphate synthase</fullName>
        <ecNumber evidence="2">4.3.2.10</ecNumber>
    </recommendedName>
</protein>
<evidence type="ECO:0000313" key="7">
    <source>
        <dbReference type="EMBL" id="CAB4874219.1"/>
    </source>
</evidence>
<keyword evidence="3" id="KW-0028">Amino-acid biosynthesis</keyword>
<evidence type="ECO:0000256" key="3">
    <source>
        <dbReference type="ARBA" id="ARBA00022605"/>
    </source>
</evidence>
<evidence type="ECO:0000256" key="5">
    <source>
        <dbReference type="ARBA" id="ARBA00023239"/>
    </source>
</evidence>
<gene>
    <name evidence="7" type="ORF">UFOPK3381_00981</name>
</gene>
<dbReference type="GO" id="GO:0016829">
    <property type="term" value="F:lyase activity"/>
    <property type="evidence" value="ECO:0007669"/>
    <property type="project" value="UniProtKB-KW"/>
</dbReference>
<dbReference type="Pfam" id="PF00977">
    <property type="entry name" value="His_biosynth"/>
    <property type="match status" value="1"/>
</dbReference>
<dbReference type="InterPro" id="IPR013785">
    <property type="entry name" value="Aldolase_TIM"/>
</dbReference>
<sequence>MAHGRVVKGVSFVGLRDVGDPVELATHYSDGGADELVLLDIAATPDDSSTMLEVVAMVADSITIPFTVGGGVRSVRDAAAIIEAGADRVSLNSAALATPSLITEIADRFGSQAVVVAIDAGDGVVHTHGGRRPTEVQTIPWAREAGERGAGEILLTSIRQDGQRTGFDLELTAAVRDVLTIPVIASGGAGSAQHVAEALRVTEAALIASIVHENPTGLPGLRREIESFGIALRPWKERA</sequence>
<dbReference type="CDD" id="cd04731">
    <property type="entry name" value="HisF"/>
    <property type="match status" value="1"/>
</dbReference>
<keyword evidence="4" id="KW-0368">Histidine biosynthesis</keyword>
<reference evidence="7" key="1">
    <citation type="submission" date="2020-05" db="EMBL/GenBank/DDBJ databases">
        <authorList>
            <person name="Chiriac C."/>
            <person name="Salcher M."/>
            <person name="Ghai R."/>
            <person name="Kavagutti S V."/>
        </authorList>
    </citation>
    <scope>NUCLEOTIDE SEQUENCE</scope>
</reference>
<dbReference type="EC" id="4.3.2.10" evidence="2"/>
<dbReference type="InterPro" id="IPR004651">
    <property type="entry name" value="HisF"/>
</dbReference>
<dbReference type="SUPFAM" id="SSF51366">
    <property type="entry name" value="Ribulose-phoshate binding barrel"/>
    <property type="match status" value="1"/>
</dbReference>
<evidence type="ECO:0000256" key="6">
    <source>
        <dbReference type="ARBA" id="ARBA00047838"/>
    </source>
</evidence>
<keyword evidence="5" id="KW-0456">Lyase</keyword>
<accession>A0A6J7E0X6</accession>
<evidence type="ECO:0000256" key="2">
    <source>
        <dbReference type="ARBA" id="ARBA00012809"/>
    </source>
</evidence>
<dbReference type="AlphaFoldDB" id="A0A6J7E0X6"/>
<dbReference type="Gene3D" id="3.20.20.70">
    <property type="entry name" value="Aldolase class I"/>
    <property type="match status" value="1"/>
</dbReference>
<dbReference type="PANTHER" id="PTHR21235">
    <property type="entry name" value="IMIDAZOLE GLYCEROL PHOSPHATE SYNTHASE SUBUNIT HISF/H IGP SYNTHASE SUBUNIT HISF/H"/>
    <property type="match status" value="1"/>
</dbReference>
<dbReference type="GO" id="GO:0000105">
    <property type="term" value="P:L-histidine biosynthetic process"/>
    <property type="evidence" value="ECO:0007669"/>
    <property type="project" value="UniProtKB-UniPathway"/>
</dbReference>
<dbReference type="GO" id="GO:0000107">
    <property type="term" value="F:imidazoleglycerol-phosphate synthase activity"/>
    <property type="evidence" value="ECO:0007669"/>
    <property type="project" value="InterPro"/>
</dbReference>
<dbReference type="UniPathway" id="UPA00031">
    <property type="reaction ID" value="UER00010"/>
</dbReference>
<comment type="catalytic activity">
    <reaction evidence="6">
        <text>5-[(5-phospho-1-deoxy-D-ribulos-1-ylimino)methylamino]-1-(5-phospho-beta-D-ribosyl)imidazole-4-carboxamide + L-glutamine = D-erythro-1-(imidazol-4-yl)glycerol 3-phosphate + 5-amino-1-(5-phospho-beta-D-ribosyl)imidazole-4-carboxamide + L-glutamate + H(+)</text>
        <dbReference type="Rhea" id="RHEA:24793"/>
        <dbReference type="ChEBI" id="CHEBI:15378"/>
        <dbReference type="ChEBI" id="CHEBI:29985"/>
        <dbReference type="ChEBI" id="CHEBI:58278"/>
        <dbReference type="ChEBI" id="CHEBI:58359"/>
        <dbReference type="ChEBI" id="CHEBI:58475"/>
        <dbReference type="ChEBI" id="CHEBI:58525"/>
        <dbReference type="EC" id="4.3.2.10"/>
    </reaction>
</comment>